<dbReference type="Proteomes" id="UP000887540">
    <property type="component" value="Unplaced"/>
</dbReference>
<evidence type="ECO:0000313" key="1">
    <source>
        <dbReference type="Proteomes" id="UP000887540"/>
    </source>
</evidence>
<dbReference type="WBParaSite" id="ACRNAN_scaffold5131.g27448.t1">
    <property type="protein sequence ID" value="ACRNAN_scaffold5131.g27448.t1"/>
    <property type="gene ID" value="ACRNAN_scaffold5131.g27448"/>
</dbReference>
<sequence>MSNNPTTVANPSNQSVNQTQLAMTKLCLGGEIIKIPTALVES</sequence>
<organism evidence="1 2">
    <name type="scientific">Acrobeloides nanus</name>
    <dbReference type="NCBI Taxonomy" id="290746"/>
    <lineage>
        <taxon>Eukaryota</taxon>
        <taxon>Metazoa</taxon>
        <taxon>Ecdysozoa</taxon>
        <taxon>Nematoda</taxon>
        <taxon>Chromadorea</taxon>
        <taxon>Rhabditida</taxon>
        <taxon>Tylenchina</taxon>
        <taxon>Cephalobomorpha</taxon>
        <taxon>Cephaloboidea</taxon>
        <taxon>Cephalobidae</taxon>
        <taxon>Acrobeloides</taxon>
    </lineage>
</organism>
<proteinExistence type="predicted"/>
<evidence type="ECO:0000313" key="2">
    <source>
        <dbReference type="WBParaSite" id="ACRNAN_scaffold5131.g27448.t1"/>
    </source>
</evidence>
<dbReference type="AlphaFoldDB" id="A0A914E392"/>
<protein>
    <submittedName>
        <fullName evidence="2">Uncharacterized protein</fullName>
    </submittedName>
</protein>
<name>A0A914E392_9BILA</name>
<reference evidence="2" key="1">
    <citation type="submission" date="2022-11" db="UniProtKB">
        <authorList>
            <consortium name="WormBaseParasite"/>
        </authorList>
    </citation>
    <scope>IDENTIFICATION</scope>
</reference>
<accession>A0A914E392</accession>
<keyword evidence="1" id="KW-1185">Reference proteome</keyword>